<proteinExistence type="predicted"/>
<evidence type="ECO:0000313" key="1">
    <source>
        <dbReference type="EMBL" id="KAJ1135861.1"/>
    </source>
</evidence>
<reference evidence="1" key="1">
    <citation type="journal article" date="2022" name="bioRxiv">
        <title>Sequencing and chromosome-scale assembly of the giantPleurodeles waltlgenome.</title>
        <authorList>
            <person name="Brown T."/>
            <person name="Elewa A."/>
            <person name="Iarovenko S."/>
            <person name="Subramanian E."/>
            <person name="Araus A.J."/>
            <person name="Petzold A."/>
            <person name="Susuki M."/>
            <person name="Suzuki K.-i.T."/>
            <person name="Hayashi T."/>
            <person name="Toyoda A."/>
            <person name="Oliveira C."/>
            <person name="Osipova E."/>
            <person name="Leigh N.D."/>
            <person name="Simon A."/>
            <person name="Yun M.H."/>
        </authorList>
    </citation>
    <scope>NUCLEOTIDE SEQUENCE</scope>
    <source>
        <strain evidence="1">20211129_DDA</strain>
        <tissue evidence="1">Liver</tissue>
    </source>
</reference>
<organism evidence="1 2">
    <name type="scientific">Pleurodeles waltl</name>
    <name type="common">Iberian ribbed newt</name>
    <dbReference type="NCBI Taxonomy" id="8319"/>
    <lineage>
        <taxon>Eukaryota</taxon>
        <taxon>Metazoa</taxon>
        <taxon>Chordata</taxon>
        <taxon>Craniata</taxon>
        <taxon>Vertebrata</taxon>
        <taxon>Euteleostomi</taxon>
        <taxon>Amphibia</taxon>
        <taxon>Batrachia</taxon>
        <taxon>Caudata</taxon>
        <taxon>Salamandroidea</taxon>
        <taxon>Salamandridae</taxon>
        <taxon>Pleurodelinae</taxon>
        <taxon>Pleurodeles</taxon>
    </lineage>
</organism>
<accession>A0AAV7Q5J9</accession>
<sequence>MFTSPGHRSGAVSPSLRCVSTEEAVGACAACLREEVLHSMQPGLGSTDRSSGGAHGTEDAFGRVVCWFCPDLCTWVPPAVGRVGGLDVVGRLTLVLKEQGLRHRRGHYATILEIRDYYRGRVCRPNVQNETDRCTRSRVKQNRMSYLRAFVKRESFGMDSNCNVMLAIRSQDWLIGSQHETSVCIDVPSPRIGQAPELYTHTVFNAFISYYVSYSIAFRNVVLWDKEQGGLALPDFFLYYQAAWFDMMVKMGMVDMEKGEWRQHAVFFSKMARLSKLTSTSC</sequence>
<dbReference type="AlphaFoldDB" id="A0AAV7Q5J9"/>
<protein>
    <submittedName>
        <fullName evidence="1">Uncharacterized protein</fullName>
    </submittedName>
</protein>
<name>A0AAV7Q5J9_PLEWA</name>
<dbReference type="EMBL" id="JANPWB010000010">
    <property type="protein sequence ID" value="KAJ1135861.1"/>
    <property type="molecule type" value="Genomic_DNA"/>
</dbReference>
<comment type="caution">
    <text evidence="1">The sequence shown here is derived from an EMBL/GenBank/DDBJ whole genome shotgun (WGS) entry which is preliminary data.</text>
</comment>
<keyword evidence="2" id="KW-1185">Reference proteome</keyword>
<dbReference type="Proteomes" id="UP001066276">
    <property type="component" value="Chromosome 6"/>
</dbReference>
<gene>
    <name evidence="1" type="ORF">NDU88_002290</name>
</gene>
<evidence type="ECO:0000313" key="2">
    <source>
        <dbReference type="Proteomes" id="UP001066276"/>
    </source>
</evidence>